<dbReference type="PANTHER" id="PTHR47643:SF2">
    <property type="entry name" value="TPR DOMAIN PROTEIN (AFU_ORTHOLOGUE AFUA_5G12710)"/>
    <property type="match status" value="1"/>
</dbReference>
<evidence type="ECO:0000259" key="2">
    <source>
        <dbReference type="PROSITE" id="PS50280"/>
    </source>
</evidence>
<feature type="domain" description="SET" evidence="2">
    <location>
        <begin position="58"/>
        <end position="201"/>
    </location>
</feature>
<dbReference type="PROSITE" id="PS50280">
    <property type="entry name" value="SET"/>
    <property type="match status" value="1"/>
</dbReference>
<evidence type="ECO:0000313" key="3">
    <source>
        <dbReference type="EMBL" id="KAF5834248.1"/>
    </source>
</evidence>
<reference evidence="3" key="1">
    <citation type="submission" date="2017-08" db="EMBL/GenBank/DDBJ databases">
        <authorList>
            <person name="Polle J.E."/>
            <person name="Barry K."/>
            <person name="Cushman J."/>
            <person name="Schmutz J."/>
            <person name="Tran D."/>
            <person name="Hathwaick L.T."/>
            <person name="Yim W.C."/>
            <person name="Jenkins J."/>
            <person name="Mckie-Krisberg Z.M."/>
            <person name="Prochnik S."/>
            <person name="Lindquist E."/>
            <person name="Dockter R.B."/>
            <person name="Adam C."/>
            <person name="Molina H."/>
            <person name="Bunkerborg J."/>
            <person name="Jin E."/>
            <person name="Buchheim M."/>
            <person name="Magnuson J."/>
        </authorList>
    </citation>
    <scope>NUCLEOTIDE SEQUENCE</scope>
    <source>
        <strain evidence="3">CCAP 19/18</strain>
    </source>
</reference>
<gene>
    <name evidence="3" type="ORF">DUNSADRAFT_9160</name>
</gene>
<dbReference type="CDD" id="cd20071">
    <property type="entry name" value="SET_SMYD"/>
    <property type="match status" value="1"/>
</dbReference>
<accession>A0ABQ7GI79</accession>
<feature type="compositionally biased region" description="Polar residues" evidence="1">
    <location>
        <begin position="290"/>
        <end position="314"/>
    </location>
</feature>
<dbReference type="InterPro" id="IPR046341">
    <property type="entry name" value="SET_dom_sf"/>
</dbReference>
<feature type="region of interest" description="Disordered" evidence="1">
    <location>
        <begin position="290"/>
        <end position="322"/>
    </location>
</feature>
<dbReference type="InterPro" id="IPR053209">
    <property type="entry name" value="Gramillin-biosynth_MTr"/>
</dbReference>
<dbReference type="Gene3D" id="2.170.270.10">
    <property type="entry name" value="SET domain"/>
    <property type="match status" value="1"/>
</dbReference>
<keyword evidence="4" id="KW-1185">Reference proteome</keyword>
<evidence type="ECO:0000313" key="4">
    <source>
        <dbReference type="Proteomes" id="UP000815325"/>
    </source>
</evidence>
<proteinExistence type="predicted"/>
<dbReference type="SUPFAM" id="SSF82199">
    <property type="entry name" value="SET domain"/>
    <property type="match status" value="1"/>
</dbReference>
<dbReference type="Pfam" id="PF00856">
    <property type="entry name" value="SET"/>
    <property type="match status" value="1"/>
</dbReference>
<comment type="caution">
    <text evidence="3">The sequence shown here is derived from an EMBL/GenBank/DDBJ whole genome shotgun (WGS) entry which is preliminary data.</text>
</comment>
<dbReference type="EMBL" id="MU069767">
    <property type="protein sequence ID" value="KAF5834248.1"/>
    <property type="molecule type" value="Genomic_DNA"/>
</dbReference>
<organism evidence="3 4">
    <name type="scientific">Dunaliella salina</name>
    <name type="common">Green alga</name>
    <name type="synonym">Protococcus salinus</name>
    <dbReference type="NCBI Taxonomy" id="3046"/>
    <lineage>
        <taxon>Eukaryota</taxon>
        <taxon>Viridiplantae</taxon>
        <taxon>Chlorophyta</taxon>
        <taxon>core chlorophytes</taxon>
        <taxon>Chlorophyceae</taxon>
        <taxon>CS clade</taxon>
        <taxon>Chlamydomonadales</taxon>
        <taxon>Dunaliellaceae</taxon>
        <taxon>Dunaliella</taxon>
    </lineage>
</organism>
<dbReference type="InterPro" id="IPR001214">
    <property type="entry name" value="SET_dom"/>
</dbReference>
<dbReference type="Proteomes" id="UP000815325">
    <property type="component" value="Unassembled WGS sequence"/>
</dbReference>
<protein>
    <recommendedName>
        <fullName evidence="2">SET domain-containing protein</fullName>
    </recommendedName>
</protein>
<dbReference type="PANTHER" id="PTHR47643">
    <property type="entry name" value="TPR DOMAIN PROTEIN (AFU_ORTHOLOGUE AFUA_5G12710)"/>
    <property type="match status" value="1"/>
</dbReference>
<sequence>MLSSHLSHRQLALSKRPTLWARQRGAKVRKPTQCAHASLTNQDALYTSNASLSAFVCERLSLELTEHGGLGFKANAKISSGDLLLTTPPIEAVWAEVRMVHDHTEVADQKLGAFCGVWPVFSIFNHSCAPNTVFFSVCSSTSPERFSSHSHSSSSSSSNNVAGDNMGRNISSWRLSQEEPHLVMHAARDIEPGEAVTVTYMGPQLLQPVDVRREHLQASYGFECRCPRCSFEAQVHPETRQAMVALAENAQVAQEAIGEALGPELCGDQELLETAQAALNHVRREFATLSRESGLSSAQREQTDSTSNISSPSRNDGDAPRQKAEQLAQLLWIQASYYPLHSPTVADRTELADVQKAIEAWGKEDEAEGPLPADMAIFQGAQRIIQEVAPGSDLHVALAVQSKFCAERLLGALGIRATPMPKSSGTENQEEDGVSEVAIWLQDSLLNADNAAQRAIRSRYGHVSDEYAERLFWLNAAERLPKPLLELCWAYRERRLSAMVD</sequence>
<evidence type="ECO:0000256" key="1">
    <source>
        <dbReference type="SAM" id="MobiDB-lite"/>
    </source>
</evidence>
<name>A0ABQ7GI79_DUNSA</name>